<proteinExistence type="predicted"/>
<dbReference type="RefSeq" id="WP_027760466.1">
    <property type="nucleotide sequence ID" value="NZ_LJGV01000022.1"/>
</dbReference>
<dbReference type="Gene3D" id="3.30.530.20">
    <property type="match status" value="1"/>
</dbReference>
<dbReference type="EMBL" id="LJGV01000022">
    <property type="protein sequence ID" value="OEU98703.1"/>
    <property type="molecule type" value="Genomic_DNA"/>
</dbReference>
<evidence type="ECO:0000313" key="1">
    <source>
        <dbReference type="EMBL" id="OEU98703.1"/>
    </source>
</evidence>
<dbReference type="InterPro" id="IPR023393">
    <property type="entry name" value="START-like_dom_sf"/>
</dbReference>
<dbReference type="Proteomes" id="UP000175829">
    <property type="component" value="Unassembled WGS sequence"/>
</dbReference>
<dbReference type="InterPro" id="IPR019587">
    <property type="entry name" value="Polyketide_cyclase/dehydratase"/>
</dbReference>
<dbReference type="AlphaFoldDB" id="A0A1E7K451"/>
<dbReference type="PATRIC" id="fig|943816.4.peg.2186"/>
<comment type="caution">
    <text evidence="1">The sequence shown here is derived from an EMBL/GenBank/DDBJ whole genome shotgun (WGS) entry which is preliminary data.</text>
</comment>
<sequence>MDPNHYRFRAVWPVAAPPSRVYAALERLDAYPAWWPQVRGFARTGEDSGLLHIRAALPYRLSVALHARRRDPSAGILEVGMSGDLDGWARWRVRAADGGSVALFVQDVEVERRLLRMLAVPARPLFVANHRLMMRGGLHGLRNLLERGLDEE</sequence>
<accession>A0A1E7K451</accession>
<evidence type="ECO:0000313" key="2">
    <source>
        <dbReference type="Proteomes" id="UP000175829"/>
    </source>
</evidence>
<organism evidence="1 2">
    <name type="scientific">Streptomyces qinglanensis</name>
    <dbReference type="NCBI Taxonomy" id="943816"/>
    <lineage>
        <taxon>Bacteria</taxon>
        <taxon>Bacillati</taxon>
        <taxon>Actinomycetota</taxon>
        <taxon>Actinomycetes</taxon>
        <taxon>Kitasatosporales</taxon>
        <taxon>Streptomycetaceae</taxon>
        <taxon>Streptomyces</taxon>
    </lineage>
</organism>
<dbReference type="Pfam" id="PF10604">
    <property type="entry name" value="Polyketide_cyc2"/>
    <property type="match status" value="1"/>
</dbReference>
<dbReference type="SUPFAM" id="SSF55961">
    <property type="entry name" value="Bet v1-like"/>
    <property type="match status" value="1"/>
</dbReference>
<gene>
    <name evidence="1" type="ORF">AN217_13740</name>
</gene>
<reference evidence="1 2" key="1">
    <citation type="journal article" date="2016" name="Front. Microbiol.">
        <title>Comparative Genomics Analysis of Streptomyces Species Reveals Their Adaptation to the Marine Environment and Their Diversity at the Genomic Level.</title>
        <authorList>
            <person name="Tian X."/>
            <person name="Zhang Z."/>
            <person name="Yang T."/>
            <person name="Chen M."/>
            <person name="Li J."/>
            <person name="Chen F."/>
            <person name="Yang J."/>
            <person name="Li W."/>
            <person name="Zhang B."/>
            <person name="Zhang Z."/>
            <person name="Wu J."/>
            <person name="Zhang C."/>
            <person name="Long L."/>
            <person name="Xiao J."/>
        </authorList>
    </citation>
    <scope>NUCLEOTIDE SEQUENCE [LARGE SCALE GENOMIC DNA]</scope>
    <source>
        <strain evidence="1 2">SCSIO M10379</strain>
    </source>
</reference>
<protein>
    <submittedName>
        <fullName evidence="1">Polyketide cyclase</fullName>
    </submittedName>
</protein>
<name>A0A1E7K451_9ACTN</name>